<reference evidence="6 7" key="1">
    <citation type="journal article" date="2014" name="PLoS ONE">
        <title>Rumen cellulosomics: divergent fiber-degrading strategies revealed by comparative genome-wide analysis of six ruminococcal strains.</title>
        <authorList>
            <person name="Dassa B."/>
            <person name="Borovok I."/>
            <person name="Ruimy-Israeli V."/>
            <person name="Lamed R."/>
            <person name="Flint H.J."/>
            <person name="Duncan S.H."/>
            <person name="Henrissat B."/>
            <person name="Coutinho P."/>
            <person name="Morrison M."/>
            <person name="Mosoni P."/>
            <person name="Yeoman C.J."/>
            <person name="White B.A."/>
            <person name="Bayer E.A."/>
        </authorList>
    </citation>
    <scope>NUCLEOTIDE SEQUENCE [LARGE SCALE GENOMIC DNA]</scope>
    <source>
        <strain evidence="6 7">007c</strain>
    </source>
</reference>
<dbReference type="Pfam" id="PF08706">
    <property type="entry name" value="D5_N"/>
    <property type="match status" value="1"/>
</dbReference>
<dbReference type="PROSITE" id="PS51206">
    <property type="entry name" value="SF3_HELICASE_1"/>
    <property type="match status" value="1"/>
</dbReference>
<dbReference type="RefSeq" id="WP_051456550.1">
    <property type="nucleotide sequence ID" value="NZ_ATAX01000017.1"/>
</dbReference>
<keyword evidence="3" id="KW-0347">Helicase</keyword>
<proteinExistence type="predicted"/>
<dbReference type="InterPro" id="IPR014818">
    <property type="entry name" value="Phage/plasmid_primase_P4_C"/>
</dbReference>
<organism evidence="6 7">
    <name type="scientific">Ruminococcus flavefaciens 007c</name>
    <dbReference type="NCBI Taxonomy" id="1341157"/>
    <lineage>
        <taxon>Bacteria</taxon>
        <taxon>Bacillati</taxon>
        <taxon>Bacillota</taxon>
        <taxon>Clostridia</taxon>
        <taxon>Eubacteriales</taxon>
        <taxon>Oscillospiraceae</taxon>
        <taxon>Ruminococcus</taxon>
    </lineage>
</organism>
<keyword evidence="2" id="KW-0378">Hydrolase</keyword>
<dbReference type="InterPro" id="IPR054468">
    <property type="entry name" value="NrSPol-like_HBD"/>
</dbReference>
<gene>
    <name evidence="6" type="ORF">RF007C_02775</name>
</gene>
<evidence type="ECO:0000256" key="3">
    <source>
        <dbReference type="ARBA" id="ARBA00022806"/>
    </source>
</evidence>
<protein>
    <recommendedName>
        <fullName evidence="5">SF3 helicase domain-containing protein</fullName>
    </recommendedName>
</protein>
<evidence type="ECO:0000259" key="5">
    <source>
        <dbReference type="PROSITE" id="PS51206"/>
    </source>
</evidence>
<comment type="caution">
    <text evidence="6">The sequence shown here is derived from an EMBL/GenBank/DDBJ whole genome shotgun (WGS) entry which is preliminary data.</text>
</comment>
<dbReference type="InterPro" id="IPR006500">
    <property type="entry name" value="Helicase_put_C_phage/plasmid"/>
</dbReference>
<dbReference type="eggNOG" id="COG4983">
    <property type="taxonomic scope" value="Bacteria"/>
</dbReference>
<dbReference type="OrthoDB" id="9763644at2"/>
<name>W7UGD4_RUMFL</name>
<dbReference type="Pfam" id="PF03288">
    <property type="entry name" value="Pox_D5"/>
    <property type="match status" value="1"/>
</dbReference>
<evidence type="ECO:0000256" key="4">
    <source>
        <dbReference type="ARBA" id="ARBA00022840"/>
    </source>
</evidence>
<keyword evidence="1" id="KW-0547">Nucleotide-binding</keyword>
<evidence type="ECO:0000256" key="1">
    <source>
        <dbReference type="ARBA" id="ARBA00022741"/>
    </source>
</evidence>
<dbReference type="NCBIfam" id="TIGR01613">
    <property type="entry name" value="primase_Cterm"/>
    <property type="match status" value="1"/>
</dbReference>
<dbReference type="GO" id="GO:0004386">
    <property type="term" value="F:helicase activity"/>
    <property type="evidence" value="ECO:0007669"/>
    <property type="project" value="UniProtKB-KW"/>
</dbReference>
<dbReference type="PANTHER" id="PTHR35372:SF2">
    <property type="entry name" value="SF3 HELICASE DOMAIN-CONTAINING PROTEIN"/>
    <property type="match status" value="1"/>
</dbReference>
<dbReference type="eggNOG" id="COG3378">
    <property type="taxonomic scope" value="Bacteria"/>
</dbReference>
<dbReference type="InterPro" id="IPR014015">
    <property type="entry name" value="Helicase_SF3_DNA-vir"/>
</dbReference>
<dbReference type="Proteomes" id="UP000019365">
    <property type="component" value="Unassembled WGS sequence"/>
</dbReference>
<dbReference type="PATRIC" id="fig|1341157.4.peg.1191"/>
<dbReference type="EMBL" id="ATAX01000017">
    <property type="protein sequence ID" value="EWM54211.1"/>
    <property type="molecule type" value="Genomic_DNA"/>
</dbReference>
<dbReference type="InterPro" id="IPR027417">
    <property type="entry name" value="P-loop_NTPase"/>
</dbReference>
<dbReference type="AlphaFoldDB" id="W7UGD4"/>
<keyword evidence="7" id="KW-1185">Reference proteome</keyword>
<dbReference type="GO" id="GO:0005524">
    <property type="term" value="F:ATP binding"/>
    <property type="evidence" value="ECO:0007669"/>
    <property type="project" value="UniProtKB-KW"/>
</dbReference>
<dbReference type="SMART" id="SM00885">
    <property type="entry name" value="D5_N"/>
    <property type="match status" value="1"/>
</dbReference>
<dbReference type="InterPro" id="IPR051620">
    <property type="entry name" value="ORF904-like_C"/>
</dbReference>
<dbReference type="GO" id="GO:0016787">
    <property type="term" value="F:hydrolase activity"/>
    <property type="evidence" value="ECO:0007669"/>
    <property type="project" value="UniProtKB-KW"/>
</dbReference>
<keyword evidence="4" id="KW-0067">ATP-binding</keyword>
<sequence length="811" mass="92714">MPVNFVNIPDALKQSASFCVWKLEKRSGRPTKVPYDPRTRQMAKTNEPDTFTDFKTAMKAYAIGGWDGIGYRVSEGIGAIDIDHCIREDGSLNDVAASILGIFSTAYFERSPSGTGLRGFFKLSPDFAYDKTVYYINNRKHGLEVYLPGTTNRFVTVTGDMFRPGTVERDDDTLRNLLDTFMKRSTRVSNKTIEPASYLDDEGVIAHASASASGDKFKALYEGHWEEGYDSQSDADMAFVSMLCFWCGNVEEQIDRIFRSSGLMRDKWDRMTGDRTYGQITIRNAIASTSEIYTPIFDTSAEDDFEALDEEEVEEHAGFRPDLSRITLKLDEMQPHTNPRYQRDEIGIGNAFADYFKPIARFNGDRNVWYVYDGKVWQPDENALAVAELAKHLADLLYTFALQIRDEDTRNRYIKRVQKLQMRKNRKTMVEDAKSVYPIRMSAFDANVYLLNLENGTLDLRTLEFHEHDPKDLITKISHINYDPNAVCPRWIQFVDEVMVGRKNVARYLQKAIGYSLSGDTSLECLFIMFGPTTRNGKTTTIETILRVMGEYGRSAKPDMLATNYFRGQSNGSSDDVARLAGARFVGISEMEQKLTINASLTKQLTGNGSITARFLYEGYFEFHMQAKIFIDTNHLPNVTERTLFESGRLKIIPFTRHFEDHEQDKTLKTTLMQPENLSGILNWCIEGYRLYKAEGLDEPEEVKAATEEYRVESDRIAQFMRQCLKKEKGSEIKASAVYSHYKTWCSDNGCKYESSQNFYKRLSLEYLVVKRRPWKQTTTGNMNPLSLVNDVTWVSGEEPGMDLVPLDDEE</sequence>
<dbReference type="Pfam" id="PF22763">
    <property type="entry name" value="NrS1-1_pol-like_HBD"/>
    <property type="match status" value="1"/>
</dbReference>
<evidence type="ECO:0000313" key="7">
    <source>
        <dbReference type="Proteomes" id="UP000019365"/>
    </source>
</evidence>
<dbReference type="PANTHER" id="PTHR35372">
    <property type="entry name" value="ATP BINDING PROTEIN-RELATED"/>
    <property type="match status" value="1"/>
</dbReference>
<dbReference type="InterPro" id="IPR004968">
    <property type="entry name" value="DNA_primase/NTPase_C"/>
</dbReference>
<dbReference type="Gene3D" id="3.40.50.300">
    <property type="entry name" value="P-loop containing nucleotide triphosphate hydrolases"/>
    <property type="match status" value="1"/>
</dbReference>
<accession>W7UGD4</accession>
<evidence type="ECO:0000256" key="2">
    <source>
        <dbReference type="ARBA" id="ARBA00022801"/>
    </source>
</evidence>
<feature type="domain" description="SF3 helicase" evidence="5">
    <location>
        <begin position="504"/>
        <end position="668"/>
    </location>
</feature>
<evidence type="ECO:0000313" key="6">
    <source>
        <dbReference type="EMBL" id="EWM54211.1"/>
    </source>
</evidence>